<dbReference type="Proteomes" id="UP000189462">
    <property type="component" value="Unassembled WGS sequence"/>
</dbReference>
<gene>
    <name evidence="1" type="ORF">B1C78_03185</name>
</gene>
<comment type="caution">
    <text evidence="1">The sequence shown here is derived from an EMBL/GenBank/DDBJ whole genome shotgun (WGS) entry which is preliminary data.</text>
</comment>
<sequence>MTDDPKIPSDHPIRKVWEANEKLRSIPGLIELAERGDHYAAKQLLAWFCNDVSRRRASLITVISEAEPPPRTELMEYLAACFTKILQGDDPAAALNLSGGTGSGKRGRPKLTASDHQRLARVGMMVARKIDEYGRGGFKRALSEVAEEAHCSEGTADRAYQMYMKGTVK</sequence>
<reference evidence="1 2" key="1">
    <citation type="submission" date="2017-02" db="EMBL/GenBank/DDBJ databases">
        <title>Genomic diversity within the haloalkaliphilic genus Thioalkalivibrio.</title>
        <authorList>
            <person name="Ahn A.-C."/>
            <person name="Meier-Kolthoff J."/>
            <person name="Overmars L."/>
            <person name="Richter M."/>
            <person name="Woyke T."/>
            <person name="Sorokin D.Y."/>
            <person name="Muyzer G."/>
        </authorList>
    </citation>
    <scope>NUCLEOTIDE SEQUENCE [LARGE SCALE GENOMIC DNA]</scope>
    <source>
        <strain evidence="1 2">ALJD</strain>
    </source>
</reference>
<dbReference type="STRING" id="108003.B1C78_03185"/>
<dbReference type="AlphaFoldDB" id="A0A1V3NS21"/>
<dbReference type="RefSeq" id="WP_077277685.1">
    <property type="nucleotide sequence ID" value="NZ_MVBK01000018.1"/>
</dbReference>
<dbReference type="EMBL" id="MVBK01000018">
    <property type="protein sequence ID" value="OOG27668.1"/>
    <property type="molecule type" value="Genomic_DNA"/>
</dbReference>
<accession>A0A1V3NS21</accession>
<evidence type="ECO:0000313" key="2">
    <source>
        <dbReference type="Proteomes" id="UP000189462"/>
    </source>
</evidence>
<organism evidence="1 2">
    <name type="scientific">Thioalkalivibrio denitrificans</name>
    <dbReference type="NCBI Taxonomy" id="108003"/>
    <lineage>
        <taxon>Bacteria</taxon>
        <taxon>Pseudomonadati</taxon>
        <taxon>Pseudomonadota</taxon>
        <taxon>Gammaproteobacteria</taxon>
        <taxon>Chromatiales</taxon>
        <taxon>Ectothiorhodospiraceae</taxon>
        <taxon>Thioalkalivibrio</taxon>
    </lineage>
</organism>
<name>A0A1V3NS21_9GAMM</name>
<keyword evidence="2" id="KW-1185">Reference proteome</keyword>
<proteinExistence type="predicted"/>
<protein>
    <submittedName>
        <fullName evidence="1">Uncharacterized protein</fullName>
    </submittedName>
</protein>
<evidence type="ECO:0000313" key="1">
    <source>
        <dbReference type="EMBL" id="OOG27668.1"/>
    </source>
</evidence>